<gene>
    <name evidence="2" type="ORF">CEP50_08205</name>
</gene>
<dbReference type="AlphaFoldDB" id="A0A2T0GXU3"/>
<keyword evidence="1" id="KW-0812">Transmembrane</keyword>
<keyword evidence="1" id="KW-1133">Transmembrane helix</keyword>
<evidence type="ECO:0000313" key="2">
    <source>
        <dbReference type="EMBL" id="PRW63939.1"/>
    </source>
</evidence>
<organism evidence="2 3">
    <name type="scientific">Actinopolyspora mortivallis</name>
    <dbReference type="NCBI Taxonomy" id="33906"/>
    <lineage>
        <taxon>Bacteria</taxon>
        <taxon>Bacillati</taxon>
        <taxon>Actinomycetota</taxon>
        <taxon>Actinomycetes</taxon>
        <taxon>Actinopolysporales</taxon>
        <taxon>Actinopolysporaceae</taxon>
        <taxon>Actinopolyspora</taxon>
    </lineage>
</organism>
<evidence type="ECO:0000256" key="1">
    <source>
        <dbReference type="SAM" id="Phobius"/>
    </source>
</evidence>
<evidence type="ECO:0000313" key="3">
    <source>
        <dbReference type="Proteomes" id="UP000239352"/>
    </source>
</evidence>
<keyword evidence="3" id="KW-1185">Reference proteome</keyword>
<keyword evidence="1" id="KW-0472">Membrane</keyword>
<reference evidence="2 3" key="1">
    <citation type="submission" date="2018-03" db="EMBL/GenBank/DDBJ databases">
        <title>Actinopolyspora mortivallis from Sahara, screening for active biomolecules.</title>
        <authorList>
            <person name="Selama O."/>
            <person name="Wellington E.M.H."/>
            <person name="Hacene H."/>
        </authorList>
    </citation>
    <scope>NUCLEOTIDE SEQUENCE [LARGE SCALE GENOMIC DNA]</scope>
    <source>
        <strain evidence="2 3">M5A</strain>
    </source>
</reference>
<dbReference type="EMBL" id="PVSR01000008">
    <property type="protein sequence ID" value="PRW63939.1"/>
    <property type="molecule type" value="Genomic_DNA"/>
</dbReference>
<comment type="caution">
    <text evidence="2">The sequence shown here is derived from an EMBL/GenBank/DDBJ whole genome shotgun (WGS) entry which is preliminary data.</text>
</comment>
<feature type="transmembrane region" description="Helical" evidence="1">
    <location>
        <begin position="44"/>
        <end position="64"/>
    </location>
</feature>
<proteinExistence type="predicted"/>
<dbReference type="InParanoid" id="A0A2T0GXU3"/>
<feature type="transmembrane region" description="Helical" evidence="1">
    <location>
        <begin position="12"/>
        <end position="32"/>
    </location>
</feature>
<sequence>MVVNFMSNTRKSMYLIFVAAFFAYFLAGFFSVKIWPDNIVMQRIVGFSGIVVITFITVLAYFGYKKS</sequence>
<dbReference type="Proteomes" id="UP000239352">
    <property type="component" value="Unassembled WGS sequence"/>
</dbReference>
<protein>
    <submittedName>
        <fullName evidence="2">Uncharacterized protein</fullName>
    </submittedName>
</protein>
<name>A0A2T0GXU3_ACTMO</name>
<accession>A0A2T0GXU3</accession>